<dbReference type="RefSeq" id="WP_145366492.1">
    <property type="nucleotide sequence ID" value="NZ_CP036275.1"/>
</dbReference>
<dbReference type="InterPro" id="IPR052700">
    <property type="entry name" value="Carb_kinase_PfkB-like"/>
</dbReference>
<evidence type="ECO:0000313" key="5">
    <source>
        <dbReference type="EMBL" id="QDU35793.1"/>
    </source>
</evidence>
<dbReference type="EC" id="2.7.1.45" evidence="5"/>
<dbReference type="OrthoDB" id="9813569at2"/>
<dbReference type="InterPro" id="IPR029056">
    <property type="entry name" value="Ribokinase-like"/>
</dbReference>
<dbReference type="PANTHER" id="PTHR43320">
    <property type="entry name" value="SUGAR KINASE"/>
    <property type="match status" value="1"/>
</dbReference>
<dbReference type="InterPro" id="IPR011611">
    <property type="entry name" value="PfkB_dom"/>
</dbReference>
<keyword evidence="6" id="KW-1185">Reference proteome</keyword>
<gene>
    <name evidence="5" type="primary">kdgK_1</name>
    <name evidence="5" type="ORF">Mal4_00750</name>
</gene>
<evidence type="ECO:0000256" key="3">
    <source>
        <dbReference type="ARBA" id="ARBA00022777"/>
    </source>
</evidence>
<dbReference type="Proteomes" id="UP000320496">
    <property type="component" value="Chromosome"/>
</dbReference>
<protein>
    <submittedName>
        <fullName evidence="5">2-dehydro-3-deoxygluconokinase</fullName>
        <ecNumber evidence="5">2.7.1.45</ecNumber>
    </submittedName>
</protein>
<organism evidence="5 6">
    <name type="scientific">Maioricimonas rarisocia</name>
    <dbReference type="NCBI Taxonomy" id="2528026"/>
    <lineage>
        <taxon>Bacteria</taxon>
        <taxon>Pseudomonadati</taxon>
        <taxon>Planctomycetota</taxon>
        <taxon>Planctomycetia</taxon>
        <taxon>Planctomycetales</taxon>
        <taxon>Planctomycetaceae</taxon>
        <taxon>Maioricimonas</taxon>
    </lineage>
</organism>
<reference evidence="5 6" key="1">
    <citation type="submission" date="2019-02" db="EMBL/GenBank/DDBJ databases">
        <title>Deep-cultivation of Planctomycetes and their phenomic and genomic characterization uncovers novel biology.</title>
        <authorList>
            <person name="Wiegand S."/>
            <person name="Jogler M."/>
            <person name="Boedeker C."/>
            <person name="Pinto D."/>
            <person name="Vollmers J."/>
            <person name="Rivas-Marin E."/>
            <person name="Kohn T."/>
            <person name="Peeters S.H."/>
            <person name="Heuer A."/>
            <person name="Rast P."/>
            <person name="Oberbeckmann S."/>
            <person name="Bunk B."/>
            <person name="Jeske O."/>
            <person name="Meyerdierks A."/>
            <person name="Storesund J.E."/>
            <person name="Kallscheuer N."/>
            <person name="Luecker S."/>
            <person name="Lage O.M."/>
            <person name="Pohl T."/>
            <person name="Merkel B.J."/>
            <person name="Hornburger P."/>
            <person name="Mueller R.-W."/>
            <person name="Bruemmer F."/>
            <person name="Labrenz M."/>
            <person name="Spormann A.M."/>
            <person name="Op den Camp H."/>
            <person name="Overmann J."/>
            <person name="Amann R."/>
            <person name="Jetten M.S.M."/>
            <person name="Mascher T."/>
            <person name="Medema M.H."/>
            <person name="Devos D.P."/>
            <person name="Kaster A.-K."/>
            <person name="Ovreas L."/>
            <person name="Rohde M."/>
            <person name="Galperin M.Y."/>
            <person name="Jogler C."/>
        </authorList>
    </citation>
    <scope>NUCLEOTIDE SEQUENCE [LARGE SCALE GENOMIC DNA]</scope>
    <source>
        <strain evidence="5 6">Mal4</strain>
    </source>
</reference>
<dbReference type="PANTHER" id="PTHR43320:SF2">
    <property type="entry name" value="2-DEHYDRO-3-DEOXYGLUCONOKINASE_2-DEHYDRO-3-DEOXYGALACTONOKINASE"/>
    <property type="match status" value="1"/>
</dbReference>
<dbReference type="Pfam" id="PF00294">
    <property type="entry name" value="PfkB"/>
    <property type="match status" value="1"/>
</dbReference>
<dbReference type="GO" id="GO:0008673">
    <property type="term" value="F:2-dehydro-3-deoxygluconokinase activity"/>
    <property type="evidence" value="ECO:0007669"/>
    <property type="project" value="UniProtKB-EC"/>
</dbReference>
<feature type="domain" description="Carbohydrate kinase PfkB" evidence="4">
    <location>
        <begin position="6"/>
        <end position="299"/>
    </location>
</feature>
<dbReference type="SUPFAM" id="SSF53613">
    <property type="entry name" value="Ribokinase-like"/>
    <property type="match status" value="1"/>
</dbReference>
<accession>A0A517Z024</accession>
<name>A0A517Z024_9PLAN</name>
<sequence>MAAPVIAFGELLMRLDTHGHERFVQADGYRTTFTGGEANVAVALAQWGLPARLVSRVPDHDIGTACLNHFRRYGVDTDLVVRGGERLGILFVETGASQRGSRVIYDREHSALRSIEPTELDWPAILDGAGWFHFTGTAPALGDNVLTALREGLTAARGLGVPVSFDCSFRSTLWSEQQAAEILPPLLEYVDVFVGSERDAQTFFGIDQTGEASMAAMNETYGLRAVAYTHRTVQPTGINRYSAELFLEGTTYASPIVDVSVVDRIGTGDAFTAGLIRGLLLEESPQRTVDFAVAAAILKHTIPGDFALLSVEEVERFLDGSGAGYVLR</sequence>
<dbReference type="Gene3D" id="3.40.1190.20">
    <property type="match status" value="1"/>
</dbReference>
<evidence type="ECO:0000256" key="2">
    <source>
        <dbReference type="ARBA" id="ARBA00022679"/>
    </source>
</evidence>
<keyword evidence="3 5" id="KW-0418">Kinase</keyword>
<dbReference type="AlphaFoldDB" id="A0A517Z024"/>
<comment type="similarity">
    <text evidence="1">Belongs to the carbohydrate kinase PfkB family.</text>
</comment>
<dbReference type="KEGG" id="mri:Mal4_00750"/>
<dbReference type="EMBL" id="CP036275">
    <property type="protein sequence ID" value="QDU35793.1"/>
    <property type="molecule type" value="Genomic_DNA"/>
</dbReference>
<keyword evidence="2 5" id="KW-0808">Transferase</keyword>
<proteinExistence type="inferred from homology"/>
<evidence type="ECO:0000313" key="6">
    <source>
        <dbReference type="Proteomes" id="UP000320496"/>
    </source>
</evidence>
<evidence type="ECO:0000259" key="4">
    <source>
        <dbReference type="Pfam" id="PF00294"/>
    </source>
</evidence>
<dbReference type="CDD" id="cd01166">
    <property type="entry name" value="KdgK"/>
    <property type="match status" value="1"/>
</dbReference>
<evidence type="ECO:0000256" key="1">
    <source>
        <dbReference type="ARBA" id="ARBA00010688"/>
    </source>
</evidence>